<gene>
    <name evidence="2" type="ORF">K491DRAFT_369050</name>
</gene>
<feature type="compositionally biased region" description="Basic and acidic residues" evidence="1">
    <location>
        <begin position="180"/>
        <end position="194"/>
    </location>
</feature>
<name>A0A6A6TCC9_9PLEO</name>
<evidence type="ECO:0008006" key="4">
    <source>
        <dbReference type="Google" id="ProtNLM"/>
    </source>
</evidence>
<evidence type="ECO:0000313" key="2">
    <source>
        <dbReference type="EMBL" id="KAF2656578.1"/>
    </source>
</evidence>
<dbReference type="Proteomes" id="UP000799324">
    <property type="component" value="Unassembled WGS sequence"/>
</dbReference>
<feature type="region of interest" description="Disordered" evidence="1">
    <location>
        <begin position="173"/>
        <end position="287"/>
    </location>
</feature>
<evidence type="ECO:0000256" key="1">
    <source>
        <dbReference type="SAM" id="MobiDB-lite"/>
    </source>
</evidence>
<dbReference type="AlphaFoldDB" id="A0A6A6TCC9"/>
<accession>A0A6A6TCC9</accession>
<feature type="compositionally biased region" description="Basic residues" evidence="1">
    <location>
        <begin position="195"/>
        <end position="206"/>
    </location>
</feature>
<dbReference type="EMBL" id="MU004334">
    <property type="protein sequence ID" value="KAF2656578.1"/>
    <property type="molecule type" value="Genomic_DNA"/>
</dbReference>
<feature type="compositionally biased region" description="Low complexity" evidence="1">
    <location>
        <begin position="207"/>
        <end position="219"/>
    </location>
</feature>
<keyword evidence="3" id="KW-1185">Reference proteome</keyword>
<proteinExistence type="predicted"/>
<organism evidence="2 3">
    <name type="scientific">Lophiostoma macrostomum CBS 122681</name>
    <dbReference type="NCBI Taxonomy" id="1314788"/>
    <lineage>
        <taxon>Eukaryota</taxon>
        <taxon>Fungi</taxon>
        <taxon>Dikarya</taxon>
        <taxon>Ascomycota</taxon>
        <taxon>Pezizomycotina</taxon>
        <taxon>Dothideomycetes</taxon>
        <taxon>Pleosporomycetidae</taxon>
        <taxon>Pleosporales</taxon>
        <taxon>Lophiostomataceae</taxon>
        <taxon>Lophiostoma</taxon>
    </lineage>
</organism>
<sequence length="287" mass="32353">MGLIKVSNIQQLKTKQEISLLIFPHFPPHFCLFLPGQEKNSKTVTGTVGFLYDIEAASNSQKLAKSWCCIPRRATYYWNKKSAWDLNLNAPGTKVIRLAGARCTAEQMDFATNKVFLNLKYHFVKENCHTFAIEVLRCLNTWYNNAVPAEAMQIVMGESNAVTRKCAERRARRLQFSDTTRPRTDPAEEEERRPVRAKPVPKRRAPVPKQAVPAPKKPASAPPPAWGQRPAPARRAVENRYSDPGNGVGVAPRRKRRDYEEVASETLPGRHGDKRKARVGIPGGWVE</sequence>
<protein>
    <recommendedName>
        <fullName evidence="4">PPPDE domain-containing protein</fullName>
    </recommendedName>
</protein>
<evidence type="ECO:0000313" key="3">
    <source>
        <dbReference type="Proteomes" id="UP000799324"/>
    </source>
</evidence>
<reference evidence="2" key="1">
    <citation type="journal article" date="2020" name="Stud. Mycol.">
        <title>101 Dothideomycetes genomes: a test case for predicting lifestyles and emergence of pathogens.</title>
        <authorList>
            <person name="Haridas S."/>
            <person name="Albert R."/>
            <person name="Binder M."/>
            <person name="Bloem J."/>
            <person name="Labutti K."/>
            <person name="Salamov A."/>
            <person name="Andreopoulos B."/>
            <person name="Baker S."/>
            <person name="Barry K."/>
            <person name="Bills G."/>
            <person name="Bluhm B."/>
            <person name="Cannon C."/>
            <person name="Castanera R."/>
            <person name="Culley D."/>
            <person name="Daum C."/>
            <person name="Ezra D."/>
            <person name="Gonzalez J."/>
            <person name="Henrissat B."/>
            <person name="Kuo A."/>
            <person name="Liang C."/>
            <person name="Lipzen A."/>
            <person name="Lutzoni F."/>
            <person name="Magnuson J."/>
            <person name="Mondo S."/>
            <person name="Nolan M."/>
            <person name="Ohm R."/>
            <person name="Pangilinan J."/>
            <person name="Park H.-J."/>
            <person name="Ramirez L."/>
            <person name="Alfaro M."/>
            <person name="Sun H."/>
            <person name="Tritt A."/>
            <person name="Yoshinaga Y."/>
            <person name="Zwiers L.-H."/>
            <person name="Turgeon B."/>
            <person name="Goodwin S."/>
            <person name="Spatafora J."/>
            <person name="Crous P."/>
            <person name="Grigoriev I."/>
        </authorList>
    </citation>
    <scope>NUCLEOTIDE SEQUENCE</scope>
    <source>
        <strain evidence="2">CBS 122681</strain>
    </source>
</reference>